<name>A0A813DI06_POLGL</name>
<feature type="compositionally biased region" description="Gly residues" evidence="1">
    <location>
        <begin position="19"/>
        <end position="38"/>
    </location>
</feature>
<evidence type="ECO:0000313" key="2">
    <source>
        <dbReference type="EMBL" id="CAE8585218.1"/>
    </source>
</evidence>
<evidence type="ECO:0000256" key="1">
    <source>
        <dbReference type="SAM" id="MobiDB-lite"/>
    </source>
</evidence>
<accession>A0A813DI06</accession>
<proteinExistence type="predicted"/>
<sequence>MGKKRRRDEDEDENPVAAAGGGGGGGGVLRGADGGGVLRGGAAAVAARGDMLAAAARDENPGKKSKKSAAHVQDLKEDELEERSKAQAEELRKARFAQGQLRGEPPSSNRINWQREVTRMNNAVHRAEQAFNEVKREQEKRSRQKR</sequence>
<feature type="region of interest" description="Disordered" evidence="1">
    <location>
        <begin position="1"/>
        <end position="38"/>
    </location>
</feature>
<protein>
    <submittedName>
        <fullName evidence="2">Uncharacterized protein</fullName>
    </submittedName>
</protein>
<dbReference type="EMBL" id="CAJNNV010001510">
    <property type="protein sequence ID" value="CAE8585218.1"/>
    <property type="molecule type" value="Genomic_DNA"/>
</dbReference>
<gene>
    <name evidence="2" type="ORF">PGLA1383_LOCUS4129</name>
</gene>
<feature type="region of interest" description="Disordered" evidence="1">
    <location>
        <begin position="127"/>
        <end position="146"/>
    </location>
</feature>
<reference evidence="2" key="1">
    <citation type="submission" date="2021-02" db="EMBL/GenBank/DDBJ databases">
        <authorList>
            <person name="Dougan E. K."/>
            <person name="Rhodes N."/>
            <person name="Thang M."/>
            <person name="Chan C."/>
        </authorList>
    </citation>
    <scope>NUCLEOTIDE SEQUENCE</scope>
</reference>
<keyword evidence="3" id="KW-1185">Reference proteome</keyword>
<dbReference type="AlphaFoldDB" id="A0A813DI06"/>
<dbReference type="Proteomes" id="UP000654075">
    <property type="component" value="Unassembled WGS sequence"/>
</dbReference>
<feature type="region of interest" description="Disordered" evidence="1">
    <location>
        <begin position="56"/>
        <end position="87"/>
    </location>
</feature>
<comment type="caution">
    <text evidence="2">The sequence shown here is derived from an EMBL/GenBank/DDBJ whole genome shotgun (WGS) entry which is preliminary data.</text>
</comment>
<organism evidence="2 3">
    <name type="scientific">Polarella glacialis</name>
    <name type="common">Dinoflagellate</name>
    <dbReference type="NCBI Taxonomy" id="89957"/>
    <lineage>
        <taxon>Eukaryota</taxon>
        <taxon>Sar</taxon>
        <taxon>Alveolata</taxon>
        <taxon>Dinophyceae</taxon>
        <taxon>Suessiales</taxon>
        <taxon>Suessiaceae</taxon>
        <taxon>Polarella</taxon>
    </lineage>
</organism>
<evidence type="ECO:0000313" key="3">
    <source>
        <dbReference type="Proteomes" id="UP000654075"/>
    </source>
</evidence>